<comment type="subcellular location">
    <subcellularLocation>
        <location evidence="1">Cell membrane</location>
        <topology evidence="1">Multi-pass membrane protein</topology>
    </subcellularLocation>
</comment>
<evidence type="ECO:0000256" key="3">
    <source>
        <dbReference type="ARBA" id="ARBA00022692"/>
    </source>
</evidence>
<dbReference type="GO" id="GO:0005886">
    <property type="term" value="C:plasma membrane"/>
    <property type="evidence" value="ECO:0007669"/>
    <property type="project" value="UniProtKB-SubCell"/>
</dbReference>
<keyword evidence="5 6" id="KW-0472">Membrane</keyword>
<feature type="transmembrane region" description="Helical" evidence="6">
    <location>
        <begin position="289"/>
        <end position="308"/>
    </location>
</feature>
<feature type="transmembrane region" description="Helical" evidence="6">
    <location>
        <begin position="385"/>
        <end position="407"/>
    </location>
</feature>
<feature type="transmembrane region" description="Helical" evidence="6">
    <location>
        <begin position="741"/>
        <end position="759"/>
    </location>
</feature>
<comment type="caution">
    <text evidence="8">The sequence shown here is derived from an EMBL/GenBank/DDBJ whole genome shotgun (WGS) entry which is preliminary data.</text>
</comment>
<dbReference type="SUPFAM" id="SSF82866">
    <property type="entry name" value="Multidrug efflux transporter AcrB transmembrane domain"/>
    <property type="match status" value="2"/>
</dbReference>
<evidence type="ECO:0000256" key="4">
    <source>
        <dbReference type="ARBA" id="ARBA00022989"/>
    </source>
</evidence>
<sequence>MKKPSLPRNKTFAFAWLVFHALVLVPCLFIIARAGTVNLDADLFNMLPKPDIGKAMGVADERLTEMTGQNVFILVSHKDFDTAKSVAETVYGELKDSPRFKSVSLYSDEAMLQSVMDFVHEYRWNLLDDEAVETLSSPGGAESFAENALAKAYGAFTFSSLDKLEDDPFMLDEYVLQYYLASLENSGTSMSPKDGVLAAQYGGSWYVMVQGILSKEGAALASKSNAVVQIYDVCEPLEKDGVRFVYSGTPFHSHKSSTSASREISIISTVTLLGIIILLLIVFKNPLPLVLSIVSILLSIATAFAMTYTCFGQIHILTLVFGTSLIGSCIDYSLHFFIHWKANKALASGAEIRRHLMTGLLLSLVSTELCYFILVFAPFGLLKQMAVFSLTGIFSAFLTVVSVYPLLAMPADAKRAIPLIDALAAPKWYDKKKIGRIAVVSIFAVTLTTLFVNRKNIKIENDVNTLYEATGRVREDAVISYKVLNYNPTGWFIIAGDTVEKTLEEEEALCKRLSEVNEGKALGGFIATSQYIPSLAKQKKSYEAAGNLLPFAPVQYEMLGYDASLAAELQASYDADAAKYITPDGDIPSYLKKAISSAWLGEIDGRYYSIVLPISITDEAAYIRIASENPNVYFENKIKDIGRDLDRLTKTILTLFAIAYVVIVIVLKIFYNWRHTLKIASIPLLIVLVIASIFSAHGIPLEFFSITGMILVFGLGLDYVIYMVENEKRSDTSVNARLEPFAILLSFLTTAVSFGALALSSFVPVHMLGLSIFLGLTTAFLCTVL</sequence>
<dbReference type="PATRIC" id="fig|1125725.3.peg.1955"/>
<feature type="transmembrane region" description="Helical" evidence="6">
    <location>
        <begin position="359"/>
        <end position="379"/>
    </location>
</feature>
<organism evidence="8 10">
    <name type="scientific">Treponema socranskii subsp. socranskii VPI DR56BR1116 = ATCC 35536</name>
    <dbReference type="NCBI Taxonomy" id="1125725"/>
    <lineage>
        <taxon>Bacteria</taxon>
        <taxon>Pseudomonadati</taxon>
        <taxon>Spirochaetota</taxon>
        <taxon>Spirochaetia</taxon>
        <taxon>Spirochaetales</taxon>
        <taxon>Treponemataceae</taxon>
        <taxon>Treponema</taxon>
    </lineage>
</organism>
<feature type="transmembrane region" description="Helical" evidence="6">
    <location>
        <begin position="314"/>
        <end position="338"/>
    </location>
</feature>
<dbReference type="InterPro" id="IPR050545">
    <property type="entry name" value="Mycobact_MmpL"/>
</dbReference>
<dbReference type="OrthoDB" id="9780358at2"/>
<dbReference type="STRING" id="1125725.HMPREF1325_0429"/>
<dbReference type="Proteomes" id="UP000016646">
    <property type="component" value="Unassembled WGS sequence"/>
</dbReference>
<accession>U1GQ34</accession>
<dbReference type="PANTHER" id="PTHR33406:SF13">
    <property type="entry name" value="MEMBRANE PROTEIN YDFJ"/>
    <property type="match status" value="1"/>
</dbReference>
<evidence type="ECO:0000256" key="2">
    <source>
        <dbReference type="ARBA" id="ARBA00022475"/>
    </source>
</evidence>
<evidence type="ECO:0000313" key="11">
    <source>
        <dbReference type="Proteomes" id="UP000016646"/>
    </source>
</evidence>
<keyword evidence="4 6" id="KW-1133">Transmembrane helix</keyword>
<gene>
    <name evidence="9" type="ORF">HMPREF0860_1841</name>
    <name evidence="8" type="ORF">HMPREF1325_0429</name>
</gene>
<keyword evidence="3 6" id="KW-0812">Transmembrane</keyword>
<name>U1GQ34_TRESO</name>
<evidence type="ECO:0000256" key="5">
    <source>
        <dbReference type="ARBA" id="ARBA00023136"/>
    </source>
</evidence>
<feature type="transmembrane region" description="Helical" evidence="6">
    <location>
        <begin position="652"/>
        <end position="670"/>
    </location>
</feature>
<dbReference type="RefSeq" id="WP_021330952.1">
    <property type="nucleotide sequence ID" value="NZ_AUZJ01000049.1"/>
</dbReference>
<feature type="transmembrane region" description="Helical" evidence="6">
    <location>
        <begin position="264"/>
        <end position="282"/>
    </location>
</feature>
<reference evidence="10 11" key="1">
    <citation type="submission" date="2013-08" db="EMBL/GenBank/DDBJ databases">
        <authorList>
            <person name="Durkin A.S."/>
            <person name="Haft D.R."/>
            <person name="McCorrison J."/>
            <person name="Torralba M."/>
            <person name="Gillis M."/>
            <person name="Haft D.H."/>
            <person name="Methe B."/>
            <person name="Sutton G."/>
            <person name="Nelson K.E."/>
        </authorList>
    </citation>
    <scope>NUCLEOTIDE SEQUENCE [LARGE SCALE GENOMIC DNA]</scope>
    <source>
        <strain evidence="9 11">ATCC 35536</strain>
        <strain evidence="8 10">VPI DR56BR1116</strain>
    </source>
</reference>
<keyword evidence="11" id="KW-1185">Reference proteome</keyword>
<evidence type="ECO:0000256" key="6">
    <source>
        <dbReference type="SAM" id="Phobius"/>
    </source>
</evidence>
<evidence type="ECO:0000259" key="7">
    <source>
        <dbReference type="Pfam" id="PF03176"/>
    </source>
</evidence>
<evidence type="ECO:0000256" key="1">
    <source>
        <dbReference type="ARBA" id="ARBA00004651"/>
    </source>
</evidence>
<dbReference type="EMBL" id="AVQI01000079">
    <property type="protein sequence ID" value="ERJ98939.1"/>
    <property type="molecule type" value="Genomic_DNA"/>
</dbReference>
<dbReference type="AlphaFoldDB" id="U1GQ34"/>
<dbReference type="Pfam" id="PF03176">
    <property type="entry name" value="MMPL"/>
    <property type="match status" value="1"/>
</dbReference>
<feature type="transmembrane region" description="Helical" evidence="6">
    <location>
        <begin position="765"/>
        <end position="784"/>
    </location>
</feature>
<feature type="transmembrane region" description="Helical" evidence="6">
    <location>
        <begin position="703"/>
        <end position="721"/>
    </location>
</feature>
<dbReference type="Proteomes" id="UP000016412">
    <property type="component" value="Unassembled WGS sequence"/>
</dbReference>
<feature type="domain" description="Membrane transport protein MMPL" evidence="7">
    <location>
        <begin position="193"/>
        <end position="409"/>
    </location>
</feature>
<protein>
    <submittedName>
        <fullName evidence="8">MMPL family protein</fullName>
    </submittedName>
    <submittedName>
        <fullName evidence="9">Membrane protein, MMPL family</fullName>
    </submittedName>
</protein>
<feature type="transmembrane region" description="Helical" evidence="6">
    <location>
        <begin position="434"/>
        <end position="452"/>
    </location>
</feature>
<proteinExistence type="predicted"/>
<dbReference type="InterPro" id="IPR004869">
    <property type="entry name" value="MMPL_dom"/>
</dbReference>
<dbReference type="EMBL" id="AUZJ01000049">
    <property type="protein sequence ID" value="ERF60095.1"/>
    <property type="molecule type" value="Genomic_DNA"/>
</dbReference>
<dbReference type="Gene3D" id="1.20.1640.10">
    <property type="entry name" value="Multidrug efflux transporter AcrB transmembrane domain"/>
    <property type="match status" value="2"/>
</dbReference>
<dbReference type="eggNOG" id="COG4258">
    <property type="taxonomic scope" value="Bacteria"/>
</dbReference>
<evidence type="ECO:0000313" key="10">
    <source>
        <dbReference type="Proteomes" id="UP000016412"/>
    </source>
</evidence>
<evidence type="ECO:0000313" key="9">
    <source>
        <dbReference type="EMBL" id="ERJ98939.1"/>
    </source>
</evidence>
<keyword evidence="2" id="KW-1003">Cell membrane</keyword>
<evidence type="ECO:0000313" key="8">
    <source>
        <dbReference type="EMBL" id="ERF60095.1"/>
    </source>
</evidence>
<feature type="transmembrane region" description="Helical" evidence="6">
    <location>
        <begin position="677"/>
        <end position="697"/>
    </location>
</feature>
<dbReference type="PANTHER" id="PTHR33406">
    <property type="entry name" value="MEMBRANE PROTEIN MJ1562-RELATED"/>
    <property type="match status" value="1"/>
</dbReference>